<dbReference type="RefSeq" id="XP_031575279.1">
    <property type="nucleotide sequence ID" value="XM_031719419.1"/>
</dbReference>
<dbReference type="InterPro" id="IPR027417">
    <property type="entry name" value="P-loop_NTPase"/>
</dbReference>
<dbReference type="PANTHER" id="PTHR34436">
    <property type="entry name" value="CENTROMERE PROTEIN M"/>
    <property type="match status" value="1"/>
</dbReference>
<dbReference type="Pfam" id="PF11111">
    <property type="entry name" value="CENP-M"/>
    <property type="match status" value="1"/>
</dbReference>
<dbReference type="Gene3D" id="3.40.50.300">
    <property type="entry name" value="P-loop containing nucleotide triphosphate hydrolases"/>
    <property type="match status" value="1"/>
</dbReference>
<dbReference type="AlphaFoldDB" id="A0A6P8J696"/>
<keyword evidence="6" id="KW-0137">Centromere</keyword>
<dbReference type="GO" id="GO:0000775">
    <property type="term" value="C:chromosome, centromeric region"/>
    <property type="evidence" value="ECO:0007669"/>
    <property type="project" value="UniProtKB-SubCell"/>
</dbReference>
<comment type="subcellular location">
    <subcellularLocation>
        <location evidence="2">Chromosome</location>
        <location evidence="2">Centromere</location>
    </subcellularLocation>
    <subcellularLocation>
        <location evidence="1">Nucleus</location>
    </subcellularLocation>
</comment>
<keyword evidence="7" id="KW-1185">Reference proteome</keyword>
<dbReference type="KEGG" id="aten:116308898"/>
<evidence type="ECO:0000313" key="7">
    <source>
        <dbReference type="Proteomes" id="UP000515163"/>
    </source>
</evidence>
<accession>A0A6P8J696</accession>
<evidence type="ECO:0000313" key="8">
    <source>
        <dbReference type="RefSeq" id="XP_031575279.1"/>
    </source>
</evidence>
<dbReference type="InParanoid" id="A0A6P8J696"/>
<dbReference type="GeneID" id="116308898"/>
<dbReference type="PANTHER" id="PTHR34436:SF1">
    <property type="entry name" value="CENTROMERE PROTEIN M"/>
    <property type="match status" value="1"/>
</dbReference>
<evidence type="ECO:0000256" key="3">
    <source>
        <dbReference type="ARBA" id="ARBA00016382"/>
    </source>
</evidence>
<dbReference type="OrthoDB" id="2386686at2759"/>
<sequence length="184" mass="20798">MEDEREILSRFNKLPTSNQVTALFVGAKDIGKHRVANAITKCNLDFKPQIRTAKSLPLPPDPENKRPRIDFVVFFIDMSNKTSLDIVKNSLKYVDVEYFLGHCCFVVTNVKNEPIHAIGIQDVVGLSDMYDSPLICSELQTKQGQNCLARKLVHYLQIASGHCSDLTPMLVDVTKRSFLQEEET</sequence>
<evidence type="ECO:0000256" key="2">
    <source>
        <dbReference type="ARBA" id="ARBA00004584"/>
    </source>
</evidence>
<evidence type="ECO:0000256" key="6">
    <source>
        <dbReference type="ARBA" id="ARBA00023328"/>
    </source>
</evidence>
<name>A0A6P8J696_ACTTE</name>
<protein>
    <recommendedName>
        <fullName evidence="3">Centromere protein M</fullName>
    </recommendedName>
</protein>
<gene>
    <name evidence="8" type="primary">LOC116308898</name>
</gene>
<evidence type="ECO:0000256" key="5">
    <source>
        <dbReference type="ARBA" id="ARBA00023242"/>
    </source>
</evidence>
<dbReference type="InterPro" id="IPR020987">
    <property type="entry name" value="Centromere_Cenp-M"/>
</dbReference>
<dbReference type="Proteomes" id="UP000515163">
    <property type="component" value="Unplaced"/>
</dbReference>
<dbReference type="FunCoup" id="A0A6P8J696">
    <property type="interactions" value="863"/>
</dbReference>
<keyword evidence="5" id="KW-0539">Nucleus</keyword>
<evidence type="ECO:0000256" key="4">
    <source>
        <dbReference type="ARBA" id="ARBA00022454"/>
    </source>
</evidence>
<dbReference type="GO" id="GO:0005634">
    <property type="term" value="C:nucleus"/>
    <property type="evidence" value="ECO:0007669"/>
    <property type="project" value="UniProtKB-SubCell"/>
</dbReference>
<proteinExistence type="predicted"/>
<reference evidence="8" key="1">
    <citation type="submission" date="2025-08" db="UniProtKB">
        <authorList>
            <consortium name="RefSeq"/>
        </authorList>
    </citation>
    <scope>IDENTIFICATION</scope>
    <source>
        <tissue evidence="8">Tentacle</tissue>
    </source>
</reference>
<organism evidence="7 8">
    <name type="scientific">Actinia tenebrosa</name>
    <name type="common">Australian red waratah sea anemone</name>
    <dbReference type="NCBI Taxonomy" id="6105"/>
    <lineage>
        <taxon>Eukaryota</taxon>
        <taxon>Metazoa</taxon>
        <taxon>Cnidaria</taxon>
        <taxon>Anthozoa</taxon>
        <taxon>Hexacorallia</taxon>
        <taxon>Actiniaria</taxon>
        <taxon>Actiniidae</taxon>
        <taxon>Actinia</taxon>
    </lineage>
</organism>
<keyword evidence="4" id="KW-0158">Chromosome</keyword>
<evidence type="ECO:0000256" key="1">
    <source>
        <dbReference type="ARBA" id="ARBA00004123"/>
    </source>
</evidence>